<keyword evidence="4" id="KW-1185">Reference proteome</keyword>
<sequence length="221" mass="24449">MSASPSPIQILTGQLEHHIQVLTGQLERQQQTATDLKKELDQAHGRCEELLLEAEGLSMRNVQLLTRQAADVETIRRLREELAAQPTTPRVPMTIEAELALRSQLARALTSYMDISFDKRNLLAKQRVDAEELSGLRTRLHWAIDFINGQRASSSTGSTTENIEPSPVHIGGKENLTSTVITVCGGKRSADVLEDCTEPPVDAKRFRVDAESAKGKEKETP</sequence>
<name>A0ABR2ZTE3_9AGAR</name>
<accession>A0ABR2ZTE3</accession>
<proteinExistence type="predicted"/>
<organism evidence="3 4">
    <name type="scientific">Marasmius tenuissimus</name>
    <dbReference type="NCBI Taxonomy" id="585030"/>
    <lineage>
        <taxon>Eukaryota</taxon>
        <taxon>Fungi</taxon>
        <taxon>Dikarya</taxon>
        <taxon>Basidiomycota</taxon>
        <taxon>Agaricomycotina</taxon>
        <taxon>Agaricomycetes</taxon>
        <taxon>Agaricomycetidae</taxon>
        <taxon>Agaricales</taxon>
        <taxon>Marasmiineae</taxon>
        <taxon>Marasmiaceae</taxon>
        <taxon>Marasmius</taxon>
    </lineage>
</organism>
<evidence type="ECO:0000256" key="1">
    <source>
        <dbReference type="SAM" id="Coils"/>
    </source>
</evidence>
<comment type="caution">
    <text evidence="3">The sequence shown here is derived from an EMBL/GenBank/DDBJ whole genome shotgun (WGS) entry which is preliminary data.</text>
</comment>
<evidence type="ECO:0000256" key="2">
    <source>
        <dbReference type="SAM" id="MobiDB-lite"/>
    </source>
</evidence>
<evidence type="ECO:0000313" key="3">
    <source>
        <dbReference type="EMBL" id="KAL0064357.1"/>
    </source>
</evidence>
<gene>
    <name evidence="3" type="ORF">AAF712_008657</name>
</gene>
<keyword evidence="1" id="KW-0175">Coiled coil</keyword>
<dbReference type="EMBL" id="JBBXMP010000063">
    <property type="protein sequence ID" value="KAL0064357.1"/>
    <property type="molecule type" value="Genomic_DNA"/>
</dbReference>
<dbReference type="Proteomes" id="UP001437256">
    <property type="component" value="Unassembled WGS sequence"/>
</dbReference>
<feature type="compositionally biased region" description="Polar residues" evidence="2">
    <location>
        <begin position="151"/>
        <end position="163"/>
    </location>
</feature>
<feature type="region of interest" description="Disordered" evidence="2">
    <location>
        <begin position="151"/>
        <end position="172"/>
    </location>
</feature>
<evidence type="ECO:0000313" key="4">
    <source>
        <dbReference type="Proteomes" id="UP001437256"/>
    </source>
</evidence>
<reference evidence="3 4" key="1">
    <citation type="submission" date="2024-05" db="EMBL/GenBank/DDBJ databases">
        <title>A draft genome resource for the thread blight pathogen Marasmius tenuissimus strain MS-2.</title>
        <authorList>
            <person name="Yulfo-Soto G.E."/>
            <person name="Baruah I.K."/>
            <person name="Amoako-Attah I."/>
            <person name="Bukari Y."/>
            <person name="Meinhardt L.W."/>
            <person name="Bailey B.A."/>
            <person name="Cohen S.P."/>
        </authorList>
    </citation>
    <scope>NUCLEOTIDE SEQUENCE [LARGE SCALE GENOMIC DNA]</scope>
    <source>
        <strain evidence="3 4">MS-2</strain>
    </source>
</reference>
<feature type="region of interest" description="Disordered" evidence="2">
    <location>
        <begin position="201"/>
        <end position="221"/>
    </location>
</feature>
<feature type="coiled-coil region" evidence="1">
    <location>
        <begin position="19"/>
        <end position="53"/>
    </location>
</feature>
<protein>
    <submittedName>
        <fullName evidence="3">Uncharacterized protein</fullName>
    </submittedName>
</protein>